<evidence type="ECO:0000256" key="1">
    <source>
        <dbReference type="SAM" id="MobiDB-lite"/>
    </source>
</evidence>
<protein>
    <submittedName>
        <fullName evidence="2">Uncharacterized protein</fullName>
    </submittedName>
</protein>
<evidence type="ECO:0000313" key="3">
    <source>
        <dbReference type="Proteomes" id="UP001187192"/>
    </source>
</evidence>
<comment type="caution">
    <text evidence="2">The sequence shown here is derived from an EMBL/GenBank/DDBJ whole genome shotgun (WGS) entry which is preliminary data.</text>
</comment>
<organism evidence="2 3">
    <name type="scientific">Ficus carica</name>
    <name type="common">Common fig</name>
    <dbReference type="NCBI Taxonomy" id="3494"/>
    <lineage>
        <taxon>Eukaryota</taxon>
        <taxon>Viridiplantae</taxon>
        <taxon>Streptophyta</taxon>
        <taxon>Embryophyta</taxon>
        <taxon>Tracheophyta</taxon>
        <taxon>Spermatophyta</taxon>
        <taxon>Magnoliopsida</taxon>
        <taxon>eudicotyledons</taxon>
        <taxon>Gunneridae</taxon>
        <taxon>Pentapetalae</taxon>
        <taxon>rosids</taxon>
        <taxon>fabids</taxon>
        <taxon>Rosales</taxon>
        <taxon>Moraceae</taxon>
        <taxon>Ficeae</taxon>
        <taxon>Ficus</taxon>
    </lineage>
</organism>
<evidence type="ECO:0000313" key="2">
    <source>
        <dbReference type="EMBL" id="GMN63088.1"/>
    </source>
</evidence>
<proteinExistence type="predicted"/>
<keyword evidence="3" id="KW-1185">Reference proteome</keyword>
<feature type="region of interest" description="Disordered" evidence="1">
    <location>
        <begin position="1"/>
        <end position="37"/>
    </location>
</feature>
<feature type="region of interest" description="Disordered" evidence="1">
    <location>
        <begin position="76"/>
        <end position="96"/>
    </location>
</feature>
<dbReference type="Proteomes" id="UP001187192">
    <property type="component" value="Unassembled WGS sequence"/>
</dbReference>
<name>A0AA88DWZ6_FICCA</name>
<reference evidence="2" key="1">
    <citation type="submission" date="2023-07" db="EMBL/GenBank/DDBJ databases">
        <title>draft genome sequence of fig (Ficus carica).</title>
        <authorList>
            <person name="Takahashi T."/>
            <person name="Nishimura K."/>
        </authorList>
    </citation>
    <scope>NUCLEOTIDE SEQUENCE</scope>
</reference>
<gene>
    <name evidence="2" type="ORF">TIFTF001_032166</name>
</gene>
<dbReference type="AlphaFoldDB" id="A0AA88DWZ6"/>
<feature type="compositionally biased region" description="Basic and acidic residues" evidence="1">
    <location>
        <begin position="16"/>
        <end position="37"/>
    </location>
</feature>
<accession>A0AA88DWZ6</accession>
<sequence>MKKHTRADYNITKQMLLDDGKQGPHDGKNQEDIDGNDRDKFPRVFVVIAHEHGPNRLWGIICSSFRVISNKRSKTSQGVLFSSNTRTSSTRKQPSRTKIVTNSSVINRFGMTIMSLLLKLDNGFNESP</sequence>
<dbReference type="Gramene" id="FCD_00017746-RA">
    <property type="protein sequence ID" value="FCD_00017746-RA:cds"/>
    <property type="gene ID" value="FCD_00017746"/>
</dbReference>
<dbReference type="EMBL" id="BTGU01000141">
    <property type="protein sequence ID" value="GMN63088.1"/>
    <property type="molecule type" value="Genomic_DNA"/>
</dbReference>